<proteinExistence type="predicted"/>
<dbReference type="CDD" id="cd12148">
    <property type="entry name" value="fungal_TF_MHR"/>
    <property type="match status" value="1"/>
</dbReference>
<accession>A0AAD4HNQ5</accession>
<dbReference type="AlphaFoldDB" id="A0AAD4HNQ5"/>
<evidence type="ECO:0000256" key="1">
    <source>
        <dbReference type="SAM" id="Phobius"/>
    </source>
</evidence>
<evidence type="ECO:0000313" key="2">
    <source>
        <dbReference type="EMBL" id="KAG1897214.1"/>
    </source>
</evidence>
<keyword evidence="4" id="KW-1185">Reference proteome</keyword>
<dbReference type="EMBL" id="JABBWK010000048">
    <property type="protein sequence ID" value="KAG1897214.1"/>
    <property type="molecule type" value="Genomic_DNA"/>
</dbReference>
<organism evidence="3 4">
    <name type="scientific">Suillus fuscotomentosus</name>
    <dbReference type="NCBI Taxonomy" id="1912939"/>
    <lineage>
        <taxon>Eukaryota</taxon>
        <taxon>Fungi</taxon>
        <taxon>Dikarya</taxon>
        <taxon>Basidiomycota</taxon>
        <taxon>Agaricomycotina</taxon>
        <taxon>Agaricomycetes</taxon>
        <taxon>Agaricomycetidae</taxon>
        <taxon>Boletales</taxon>
        <taxon>Suillineae</taxon>
        <taxon>Suillaceae</taxon>
        <taxon>Suillus</taxon>
    </lineage>
</organism>
<keyword evidence="1" id="KW-0812">Transmembrane</keyword>
<evidence type="ECO:0000313" key="3">
    <source>
        <dbReference type="EMBL" id="KAG1903026.1"/>
    </source>
</evidence>
<keyword evidence="1" id="KW-0472">Membrane</keyword>
<name>A0AAD4HNQ5_9AGAM</name>
<protein>
    <submittedName>
        <fullName evidence="3">Uncharacterized protein</fullName>
    </submittedName>
</protein>
<dbReference type="RefSeq" id="XP_041228601.1">
    <property type="nucleotide sequence ID" value="XM_041374762.1"/>
</dbReference>
<sequence length="121" mass="13632">MLFIHRSFFAQALLDFPTNPLRSPYAPSFLAAYRCASATIKTTVLNFQMLPDLFMRWWTIWSHLLSAAVIVGSIVTRAPSTTMAPAAWQELNLAVEIFSRGSKTSSRARHGLVRIIQNLLH</sequence>
<dbReference type="EMBL" id="JABBWK010000014">
    <property type="protein sequence ID" value="KAG1903026.1"/>
    <property type="molecule type" value="Genomic_DNA"/>
</dbReference>
<keyword evidence="1" id="KW-1133">Transmembrane helix</keyword>
<reference evidence="3" key="1">
    <citation type="journal article" date="2020" name="New Phytol.">
        <title>Comparative genomics reveals dynamic genome evolution in host specialist ectomycorrhizal fungi.</title>
        <authorList>
            <person name="Lofgren L.A."/>
            <person name="Nguyen N.H."/>
            <person name="Vilgalys R."/>
            <person name="Ruytinx J."/>
            <person name="Liao H.L."/>
            <person name="Branco S."/>
            <person name="Kuo A."/>
            <person name="LaButti K."/>
            <person name="Lipzen A."/>
            <person name="Andreopoulos W."/>
            <person name="Pangilinan J."/>
            <person name="Riley R."/>
            <person name="Hundley H."/>
            <person name="Na H."/>
            <person name="Barry K."/>
            <person name="Grigoriev I.V."/>
            <person name="Stajich J.E."/>
            <person name="Kennedy P.G."/>
        </authorList>
    </citation>
    <scope>NUCLEOTIDE SEQUENCE</scope>
    <source>
        <strain evidence="3">FC203</strain>
    </source>
</reference>
<comment type="caution">
    <text evidence="3">The sequence shown here is derived from an EMBL/GenBank/DDBJ whole genome shotgun (WGS) entry which is preliminary data.</text>
</comment>
<dbReference type="Proteomes" id="UP001195769">
    <property type="component" value="Unassembled WGS sequence"/>
</dbReference>
<gene>
    <name evidence="3" type="ORF">F5891DRAFT_947804</name>
    <name evidence="2" type="ORF">F5891DRAFT_957525</name>
</gene>
<evidence type="ECO:0000313" key="4">
    <source>
        <dbReference type="Proteomes" id="UP001195769"/>
    </source>
</evidence>
<feature type="transmembrane region" description="Helical" evidence="1">
    <location>
        <begin position="55"/>
        <end position="75"/>
    </location>
</feature>
<dbReference type="GeneID" id="64669060"/>